<dbReference type="InterPro" id="IPR001128">
    <property type="entry name" value="Cyt_P450"/>
</dbReference>
<dbReference type="SUPFAM" id="SSF48264">
    <property type="entry name" value="Cytochrome P450"/>
    <property type="match status" value="1"/>
</dbReference>
<dbReference type="PRINTS" id="PR00385">
    <property type="entry name" value="P450"/>
</dbReference>
<evidence type="ECO:0000256" key="1">
    <source>
        <dbReference type="ARBA" id="ARBA00001971"/>
    </source>
</evidence>
<organism evidence="8 9">
    <name type="scientific">Monascus purpureus</name>
    <name type="common">Red mold</name>
    <name type="synonym">Monascus anka</name>
    <dbReference type="NCBI Taxonomy" id="5098"/>
    <lineage>
        <taxon>Eukaryota</taxon>
        <taxon>Fungi</taxon>
        <taxon>Dikarya</taxon>
        <taxon>Ascomycota</taxon>
        <taxon>Pezizomycotina</taxon>
        <taxon>Eurotiomycetes</taxon>
        <taxon>Eurotiomycetidae</taxon>
        <taxon>Eurotiales</taxon>
        <taxon>Aspergillaceae</taxon>
        <taxon>Monascus</taxon>
    </lineage>
</organism>
<sequence length="446" mass="50818">MYKKYIQKPLLEHGAVKIFFGGQWNVLVQRSTYLAEVFRNEETYQKSGNQKKIPHSILAEYLGDNIISSRGDDWRVYREVIKPALQARFDGESIAKNARQLCALLRQSQVENGQRGCLVQDILQRYSIANIATVIFRTDLGIMQNPHVHLHVLLQQVKREIFQPIFLNFPVLDQLGSLFPSRVRARQLVVRFSEELQRILYESRGKSSLPSGEPKTLGDRLVSARERNVLTQKQFRDNLNVVFVAGQENPQLAMISTLYLLGKYPEAQSRLRREVDECGSGRPIEAICNELPYLTAVVYESIRLFPPISQLINRRVSQSGTLGSRIYLPQGTYVGYNSYSTNRDPATWGLTADQFLPGRWGSTNEQISRRLRVAKARAEFISFHGGGRACLGEKFAVMEIKVALATLVRELSWTLDPEWTDRMTPAGPLFPRALRLVFTDRTCLTP</sequence>
<dbReference type="Pfam" id="PF00067">
    <property type="entry name" value="p450"/>
    <property type="match status" value="1"/>
</dbReference>
<dbReference type="InterPro" id="IPR002403">
    <property type="entry name" value="Cyt_P450_E_grp-IV"/>
</dbReference>
<evidence type="ECO:0000256" key="5">
    <source>
        <dbReference type="ARBA" id="ARBA00023004"/>
    </source>
</evidence>
<evidence type="ECO:0000256" key="7">
    <source>
        <dbReference type="RuleBase" id="RU000461"/>
    </source>
</evidence>
<evidence type="ECO:0000256" key="6">
    <source>
        <dbReference type="PIRSR" id="PIRSR602403-1"/>
    </source>
</evidence>
<reference evidence="8 9" key="1">
    <citation type="submission" date="2019-06" db="EMBL/GenBank/DDBJ databases">
        <title>Wine fermentation using esterase from Monascus purpureus.</title>
        <authorList>
            <person name="Geng C."/>
            <person name="Zhang Y."/>
        </authorList>
    </citation>
    <scope>NUCLEOTIDE SEQUENCE [LARGE SCALE GENOMIC DNA]</scope>
    <source>
        <strain evidence="8">HQ1</strain>
    </source>
</reference>
<dbReference type="Gene3D" id="1.10.630.10">
    <property type="entry name" value="Cytochrome P450"/>
    <property type="match status" value="1"/>
</dbReference>
<dbReference type="PRINTS" id="PR00465">
    <property type="entry name" value="EP450IV"/>
</dbReference>
<dbReference type="GO" id="GO:0004497">
    <property type="term" value="F:monooxygenase activity"/>
    <property type="evidence" value="ECO:0007669"/>
    <property type="project" value="UniProtKB-KW"/>
</dbReference>
<dbReference type="GO" id="GO:0020037">
    <property type="term" value="F:heme binding"/>
    <property type="evidence" value="ECO:0007669"/>
    <property type="project" value="InterPro"/>
</dbReference>
<dbReference type="InterPro" id="IPR017972">
    <property type="entry name" value="Cyt_P450_CS"/>
</dbReference>
<proteinExistence type="inferred from homology"/>
<gene>
    <name evidence="8" type="ORF">MPDQ_006356</name>
</gene>
<keyword evidence="7" id="KW-0503">Monooxygenase</keyword>
<name>A0A507QY15_MONPU</name>
<keyword evidence="3 6" id="KW-0479">Metal-binding</keyword>
<protein>
    <recommendedName>
        <fullName evidence="10">Cytochrome P450-dit2</fullName>
    </recommendedName>
</protein>
<evidence type="ECO:0000313" key="9">
    <source>
        <dbReference type="Proteomes" id="UP000319663"/>
    </source>
</evidence>
<accession>A0A507QY15</accession>
<comment type="similarity">
    <text evidence="2 7">Belongs to the cytochrome P450 family.</text>
</comment>
<dbReference type="PROSITE" id="PS00086">
    <property type="entry name" value="CYTOCHROME_P450"/>
    <property type="match status" value="1"/>
</dbReference>
<feature type="binding site" description="axial binding residue" evidence="6">
    <location>
        <position position="390"/>
    </location>
    <ligand>
        <name>heme</name>
        <dbReference type="ChEBI" id="CHEBI:30413"/>
    </ligand>
    <ligandPart>
        <name>Fe</name>
        <dbReference type="ChEBI" id="CHEBI:18248"/>
    </ligandPart>
</feature>
<dbReference type="InterPro" id="IPR036396">
    <property type="entry name" value="Cyt_P450_sf"/>
</dbReference>
<comment type="caution">
    <text evidence="8">The sequence shown here is derived from an EMBL/GenBank/DDBJ whole genome shotgun (WGS) entry which is preliminary data.</text>
</comment>
<dbReference type="InterPro" id="IPR050121">
    <property type="entry name" value="Cytochrome_P450_monoxygenase"/>
</dbReference>
<dbReference type="PANTHER" id="PTHR24305">
    <property type="entry name" value="CYTOCHROME P450"/>
    <property type="match status" value="1"/>
</dbReference>
<keyword evidence="6 7" id="KW-0349">Heme</keyword>
<evidence type="ECO:0000256" key="3">
    <source>
        <dbReference type="ARBA" id="ARBA00022723"/>
    </source>
</evidence>
<dbReference type="AlphaFoldDB" id="A0A507QY15"/>
<evidence type="ECO:0000256" key="2">
    <source>
        <dbReference type="ARBA" id="ARBA00010617"/>
    </source>
</evidence>
<evidence type="ECO:0000256" key="4">
    <source>
        <dbReference type="ARBA" id="ARBA00023002"/>
    </source>
</evidence>
<keyword evidence="4 7" id="KW-0560">Oxidoreductase</keyword>
<dbReference type="GO" id="GO:0016705">
    <property type="term" value="F:oxidoreductase activity, acting on paired donors, with incorporation or reduction of molecular oxygen"/>
    <property type="evidence" value="ECO:0007669"/>
    <property type="project" value="InterPro"/>
</dbReference>
<evidence type="ECO:0008006" key="10">
    <source>
        <dbReference type="Google" id="ProtNLM"/>
    </source>
</evidence>
<evidence type="ECO:0000313" key="8">
    <source>
        <dbReference type="EMBL" id="TQB72933.1"/>
    </source>
</evidence>
<dbReference type="Proteomes" id="UP000319663">
    <property type="component" value="Unassembled WGS sequence"/>
</dbReference>
<keyword evidence="5 6" id="KW-0408">Iron</keyword>
<dbReference type="GO" id="GO:0005506">
    <property type="term" value="F:iron ion binding"/>
    <property type="evidence" value="ECO:0007669"/>
    <property type="project" value="InterPro"/>
</dbReference>
<dbReference type="PANTHER" id="PTHR24305:SF223">
    <property type="entry name" value="CYTOCHROME P450-DIT2"/>
    <property type="match status" value="1"/>
</dbReference>
<dbReference type="STRING" id="5098.A0A507QY15"/>
<dbReference type="EMBL" id="VIFY01000054">
    <property type="protein sequence ID" value="TQB72933.1"/>
    <property type="molecule type" value="Genomic_DNA"/>
</dbReference>
<dbReference type="CDD" id="cd11070">
    <property type="entry name" value="CYP56-like"/>
    <property type="match status" value="1"/>
</dbReference>
<keyword evidence="9" id="KW-1185">Reference proteome</keyword>
<comment type="cofactor">
    <cofactor evidence="1 6">
        <name>heme</name>
        <dbReference type="ChEBI" id="CHEBI:30413"/>
    </cofactor>
</comment>